<organism evidence="2 4">
    <name type="scientific">Dracunculus medinensis</name>
    <name type="common">Guinea worm</name>
    <dbReference type="NCBI Taxonomy" id="318479"/>
    <lineage>
        <taxon>Eukaryota</taxon>
        <taxon>Metazoa</taxon>
        <taxon>Ecdysozoa</taxon>
        <taxon>Nematoda</taxon>
        <taxon>Chromadorea</taxon>
        <taxon>Rhabditida</taxon>
        <taxon>Spirurina</taxon>
        <taxon>Dracunculoidea</taxon>
        <taxon>Dracunculidae</taxon>
        <taxon>Dracunculus</taxon>
    </lineage>
</organism>
<sequence length="98" mass="11485">MKCVCDNGYSLIVDRCTNQDDPLYKIQKDLELKRFYKRIHLMRKENPNITVVSQIICPSKMVLVEHICPPSENWGLNCYRICKCMDGLQKRGDNCVME</sequence>
<evidence type="ECO:0000313" key="2">
    <source>
        <dbReference type="Proteomes" id="UP000038040"/>
    </source>
</evidence>
<reference evidence="4" key="1">
    <citation type="submission" date="2017-02" db="UniProtKB">
        <authorList>
            <consortium name="WormBaseParasite"/>
        </authorList>
    </citation>
    <scope>IDENTIFICATION</scope>
</reference>
<dbReference type="Proteomes" id="UP000038040">
    <property type="component" value="Unplaced"/>
</dbReference>
<name>A0A0N4U393_DRAME</name>
<evidence type="ECO:0000313" key="4">
    <source>
        <dbReference type="WBParaSite" id="DME_0000119001-mRNA-1"/>
    </source>
</evidence>
<keyword evidence="3" id="KW-1185">Reference proteome</keyword>
<dbReference type="AlphaFoldDB" id="A0A0N4U393"/>
<gene>
    <name evidence="1" type="ORF">DME_LOCUS5550</name>
</gene>
<dbReference type="EMBL" id="UYYG01001152">
    <property type="protein sequence ID" value="VDN55577.1"/>
    <property type="molecule type" value="Genomic_DNA"/>
</dbReference>
<dbReference type="Proteomes" id="UP000274756">
    <property type="component" value="Unassembled WGS sequence"/>
</dbReference>
<dbReference type="WBParaSite" id="DME_0000119001-mRNA-1">
    <property type="protein sequence ID" value="DME_0000119001-mRNA-1"/>
    <property type="gene ID" value="DME_0000119001"/>
</dbReference>
<evidence type="ECO:0000313" key="1">
    <source>
        <dbReference type="EMBL" id="VDN55577.1"/>
    </source>
</evidence>
<accession>A0A0N4U393</accession>
<evidence type="ECO:0000313" key="3">
    <source>
        <dbReference type="Proteomes" id="UP000274756"/>
    </source>
</evidence>
<reference evidence="1 3" key="2">
    <citation type="submission" date="2018-11" db="EMBL/GenBank/DDBJ databases">
        <authorList>
            <consortium name="Pathogen Informatics"/>
        </authorList>
    </citation>
    <scope>NUCLEOTIDE SEQUENCE [LARGE SCALE GENOMIC DNA]</scope>
</reference>
<protein>
    <submittedName>
        <fullName evidence="4">EB domain-containing protein</fullName>
    </submittedName>
</protein>
<proteinExistence type="predicted"/>